<evidence type="ECO:0000313" key="1">
    <source>
        <dbReference type="EMBL" id="AYD46385.1"/>
    </source>
</evidence>
<name>A0A386HKU3_9BACT</name>
<reference evidence="1 2" key="1">
    <citation type="submission" date="2018-09" db="EMBL/GenBank/DDBJ databases">
        <title>Arachidicoccus sp. nov., a bacterium isolated from soil.</title>
        <authorList>
            <person name="Weon H.-Y."/>
            <person name="Kwon S.-W."/>
            <person name="Lee S.A."/>
        </authorList>
    </citation>
    <scope>NUCLEOTIDE SEQUENCE [LARGE SCALE GENOMIC DNA]</scope>
    <source>
        <strain evidence="1 2">KIS59-12</strain>
    </source>
</reference>
<dbReference type="Proteomes" id="UP000266118">
    <property type="component" value="Chromosome"/>
</dbReference>
<dbReference type="EMBL" id="CP032489">
    <property type="protein sequence ID" value="AYD46385.1"/>
    <property type="molecule type" value="Genomic_DNA"/>
</dbReference>
<proteinExistence type="predicted"/>
<protein>
    <submittedName>
        <fullName evidence="1">Uncharacterized protein</fullName>
    </submittedName>
</protein>
<evidence type="ECO:0000313" key="2">
    <source>
        <dbReference type="Proteomes" id="UP000266118"/>
    </source>
</evidence>
<gene>
    <name evidence="1" type="ORF">D6B99_01380</name>
</gene>
<dbReference type="AlphaFoldDB" id="A0A386HKU3"/>
<accession>A0A386HKU3</accession>
<sequence length="118" mass="13628">MIKIEHQRFNLVSHYVLRVCKARGLARQTGALGCLALFTVMAISWDKHSTARCNDFCSWYFSKEICLLYVEENNIQNCANFGVSKQRAADTAKARNQLTYKRGRERKYILEVPAPIMH</sequence>
<dbReference type="KEGG" id="ark:D6B99_01380"/>
<keyword evidence="2" id="KW-1185">Reference proteome</keyword>
<organism evidence="1 2">
    <name type="scientific">Arachidicoccus soli</name>
    <dbReference type="NCBI Taxonomy" id="2341117"/>
    <lineage>
        <taxon>Bacteria</taxon>
        <taxon>Pseudomonadati</taxon>
        <taxon>Bacteroidota</taxon>
        <taxon>Chitinophagia</taxon>
        <taxon>Chitinophagales</taxon>
        <taxon>Chitinophagaceae</taxon>
        <taxon>Arachidicoccus</taxon>
    </lineage>
</organism>